<keyword evidence="7" id="KW-0269">Exonuclease</keyword>
<evidence type="ECO:0000256" key="5">
    <source>
        <dbReference type="ARBA" id="ARBA00022801"/>
    </source>
</evidence>
<keyword evidence="20" id="KW-1185">Reference proteome</keyword>
<evidence type="ECO:0000256" key="4">
    <source>
        <dbReference type="ARBA" id="ARBA00022763"/>
    </source>
</evidence>
<evidence type="ECO:0000256" key="2">
    <source>
        <dbReference type="ARBA" id="ARBA00022723"/>
    </source>
</evidence>
<dbReference type="OrthoDB" id="9810135at2"/>
<dbReference type="InterPro" id="IPR027417">
    <property type="entry name" value="P-loop_NTPase"/>
</dbReference>
<evidence type="ECO:0000256" key="3">
    <source>
        <dbReference type="ARBA" id="ARBA00022741"/>
    </source>
</evidence>
<dbReference type="RefSeq" id="WP_012195635.1">
    <property type="nucleotide sequence ID" value="NC_009976.1"/>
</dbReference>
<dbReference type="GO" id="GO:0043138">
    <property type="term" value="F:3'-5' DNA helicase activity"/>
    <property type="evidence" value="ECO:0007669"/>
    <property type="project" value="UniProtKB-EC"/>
</dbReference>
<accession>A9BB02</accession>
<evidence type="ECO:0000256" key="10">
    <source>
        <dbReference type="ARBA" id="ARBA00023125"/>
    </source>
</evidence>
<dbReference type="GO" id="GO:0009338">
    <property type="term" value="C:exodeoxyribonuclease V complex"/>
    <property type="evidence" value="ECO:0007669"/>
    <property type="project" value="TreeGrafter"/>
</dbReference>
<dbReference type="SUPFAM" id="SSF52540">
    <property type="entry name" value="P-loop containing nucleoside triphosphate hydrolases"/>
    <property type="match status" value="1"/>
</dbReference>
<dbReference type="CDD" id="cd22352">
    <property type="entry name" value="RecB_C-like"/>
    <property type="match status" value="1"/>
</dbReference>
<dbReference type="InterPro" id="IPR014017">
    <property type="entry name" value="DNA_helicase_UvrD-like_C"/>
</dbReference>
<keyword evidence="6 16" id="KW-0347">Helicase</keyword>
<dbReference type="GO" id="GO:0003677">
    <property type="term" value="F:DNA binding"/>
    <property type="evidence" value="ECO:0007669"/>
    <property type="project" value="UniProtKB-KW"/>
</dbReference>
<gene>
    <name evidence="19" type="primary">recB</name>
    <name evidence="19" type="ordered locus">P9211_10831</name>
</gene>
<dbReference type="HAMAP" id="MF_01485">
    <property type="entry name" value="RecB"/>
    <property type="match status" value="1"/>
</dbReference>
<dbReference type="GO" id="GO:0000725">
    <property type="term" value="P:recombinational repair"/>
    <property type="evidence" value="ECO:0007669"/>
    <property type="project" value="TreeGrafter"/>
</dbReference>
<evidence type="ECO:0000256" key="7">
    <source>
        <dbReference type="ARBA" id="ARBA00022839"/>
    </source>
</evidence>
<reference evidence="19 20" key="1">
    <citation type="journal article" date="2007" name="PLoS Genet.">
        <title>Patterns and implications of gene gain and loss in the evolution of Prochlorococcus.</title>
        <authorList>
            <person name="Kettler G.C."/>
            <person name="Martiny A.C."/>
            <person name="Huang K."/>
            <person name="Zucker J."/>
            <person name="Coleman M.L."/>
            <person name="Rodrigue S."/>
            <person name="Chen F."/>
            <person name="Lapidus A."/>
            <person name="Ferriera S."/>
            <person name="Johnson J."/>
            <person name="Steglich C."/>
            <person name="Church G.M."/>
            <person name="Richardson P."/>
            <person name="Chisholm S.W."/>
        </authorList>
    </citation>
    <scope>NUCLEOTIDE SEQUENCE [LARGE SCALE GENOMIC DNA]</scope>
    <source>
        <strain evidence="20">MIT 9211</strain>
    </source>
</reference>
<dbReference type="InterPro" id="IPR011604">
    <property type="entry name" value="PDDEXK-like_dom_sf"/>
</dbReference>
<evidence type="ECO:0000313" key="20">
    <source>
        <dbReference type="Proteomes" id="UP000000788"/>
    </source>
</evidence>
<evidence type="ECO:0000256" key="14">
    <source>
        <dbReference type="ARBA" id="ARBA00034808"/>
    </source>
</evidence>
<dbReference type="eggNOG" id="COG1074">
    <property type="taxonomic scope" value="Bacteria"/>
</dbReference>
<feature type="domain" description="UvrD-like helicase ATP-binding" evidence="17">
    <location>
        <begin position="2"/>
        <end position="485"/>
    </location>
</feature>
<dbReference type="GO" id="GO:0005524">
    <property type="term" value="F:ATP binding"/>
    <property type="evidence" value="ECO:0007669"/>
    <property type="project" value="UniProtKB-UniRule"/>
</dbReference>
<dbReference type="STRING" id="93059.P9211_10831"/>
<dbReference type="KEGG" id="pmj:P9211_10831"/>
<keyword evidence="10" id="KW-0238">DNA-binding</keyword>
<dbReference type="InterPro" id="IPR000212">
    <property type="entry name" value="DNA_helicase_UvrD/REP"/>
</dbReference>
<organism evidence="19 20">
    <name type="scientific">Prochlorococcus marinus (strain MIT 9211)</name>
    <dbReference type="NCBI Taxonomy" id="93059"/>
    <lineage>
        <taxon>Bacteria</taxon>
        <taxon>Bacillati</taxon>
        <taxon>Cyanobacteriota</taxon>
        <taxon>Cyanophyceae</taxon>
        <taxon>Synechococcales</taxon>
        <taxon>Prochlorococcaceae</taxon>
        <taxon>Prochlorococcus</taxon>
    </lineage>
</organism>
<dbReference type="SUPFAM" id="SSF52980">
    <property type="entry name" value="Restriction endonuclease-like"/>
    <property type="match status" value="1"/>
</dbReference>
<dbReference type="Proteomes" id="UP000000788">
    <property type="component" value="Chromosome"/>
</dbReference>
<dbReference type="GO" id="GO:0046872">
    <property type="term" value="F:metal ion binding"/>
    <property type="evidence" value="ECO:0007669"/>
    <property type="project" value="UniProtKB-KW"/>
</dbReference>
<dbReference type="EC" id="5.6.2.4" evidence="14"/>
<name>A9BB02_PROM4</name>
<evidence type="ECO:0000256" key="9">
    <source>
        <dbReference type="ARBA" id="ARBA00022842"/>
    </source>
</evidence>
<feature type="binding site" evidence="16">
    <location>
        <begin position="23"/>
        <end position="30"/>
    </location>
    <ligand>
        <name>ATP</name>
        <dbReference type="ChEBI" id="CHEBI:30616"/>
    </ligand>
</feature>
<keyword evidence="1" id="KW-0540">Nuclease</keyword>
<dbReference type="EMBL" id="CP000878">
    <property type="protein sequence ID" value="ABX09014.1"/>
    <property type="molecule type" value="Genomic_DNA"/>
</dbReference>
<evidence type="ECO:0000256" key="11">
    <source>
        <dbReference type="ARBA" id="ARBA00023204"/>
    </source>
</evidence>
<dbReference type="AlphaFoldDB" id="A9BB02"/>
<feature type="domain" description="UvrD-like helicase C-terminal" evidence="18">
    <location>
        <begin position="515"/>
        <end position="769"/>
    </location>
</feature>
<dbReference type="PANTHER" id="PTHR11070">
    <property type="entry name" value="UVRD / RECB / PCRA DNA HELICASE FAMILY MEMBER"/>
    <property type="match status" value="1"/>
</dbReference>
<dbReference type="PANTHER" id="PTHR11070:SF23">
    <property type="entry name" value="RECBCD ENZYME SUBUNIT RECB"/>
    <property type="match status" value="1"/>
</dbReference>
<dbReference type="HOGENOM" id="CLU_001114_6_1_3"/>
<dbReference type="Gene3D" id="1.10.486.10">
    <property type="entry name" value="PCRA, domain 4"/>
    <property type="match status" value="1"/>
</dbReference>
<evidence type="ECO:0000259" key="18">
    <source>
        <dbReference type="PROSITE" id="PS51217"/>
    </source>
</evidence>
<keyword evidence="5 16" id="KW-0378">Hydrolase</keyword>
<dbReference type="Gene3D" id="1.10.3170.10">
    <property type="entry name" value="Recbcd, chain B, domain 2"/>
    <property type="match status" value="1"/>
</dbReference>
<comment type="catalytic activity">
    <reaction evidence="15">
        <text>ATP + H2O = ADP + phosphate + H(+)</text>
        <dbReference type="Rhea" id="RHEA:13065"/>
        <dbReference type="ChEBI" id="CHEBI:15377"/>
        <dbReference type="ChEBI" id="CHEBI:15378"/>
        <dbReference type="ChEBI" id="CHEBI:30616"/>
        <dbReference type="ChEBI" id="CHEBI:43474"/>
        <dbReference type="ChEBI" id="CHEBI:456216"/>
        <dbReference type="EC" id="5.6.2.4"/>
    </reaction>
</comment>
<dbReference type="Gene3D" id="3.40.50.300">
    <property type="entry name" value="P-loop containing nucleotide triphosphate hydrolases"/>
    <property type="match status" value="2"/>
</dbReference>
<keyword evidence="2" id="KW-0479">Metal-binding</keyword>
<dbReference type="GO" id="GO:0016887">
    <property type="term" value="F:ATP hydrolysis activity"/>
    <property type="evidence" value="ECO:0007669"/>
    <property type="project" value="RHEA"/>
</dbReference>
<keyword evidence="4" id="KW-0227">DNA damage</keyword>
<keyword evidence="11" id="KW-0234">DNA repair</keyword>
<evidence type="ECO:0000256" key="8">
    <source>
        <dbReference type="ARBA" id="ARBA00022840"/>
    </source>
</evidence>
<evidence type="ECO:0000256" key="1">
    <source>
        <dbReference type="ARBA" id="ARBA00022722"/>
    </source>
</evidence>
<evidence type="ECO:0000256" key="16">
    <source>
        <dbReference type="PROSITE-ProRule" id="PRU00560"/>
    </source>
</evidence>
<sequence>MGIESEFNPNTFPLEPGVRLIEASAGTGKTFSLAHLVLRLLTEKQHSINEILVVSFTRASAAEIKARITNRLIFALKGLENPSKEYKNKHIDQVLDEWLKKFINDIQRRMHWVNHLLDALTNIDQADITTIHGFCRRTLQRDVIESGSAIEPHPIAEGEIKKLVNEIAHEYWIQNVLSLAPQHLKGIKQAGINAESIAKKVLAIDQDPSLKLSIKRTEVDVSKPLKEQFNTNLKTCWESFISSWEEYGSDLDNELKKIASSYREIGIVDTKPYSPNPRKNRYQELNEWINIFKCSQYGSKKSKPISYEDIRTQKLLKDYFHPLKLAEVERRNQLDYSSLIRPKLQQAIADLFDKPAELVFIHAVGSVLESLRLKRLKSGFISFSDQLKALDPESNCSVKNNFPKLQERLRQRYKVILIDEFQDTDPLQWRIFNTVFGKSSKHLLVMVGDPKQAIYKFRGGDLNTYLLARKEADRVDSLLTNFRASAPLLSSLNQMMSCGLKYSALNVPSLKSGSKRKLLPLSTESHSLEILTPKPSSSEKVLNSSVPPLRNKVEQLIPNIVTNAILELINKPDSELHPNDICILVNRHSQANDIRLSLSKSGIPSRLINKGDIFESEAATILQRFIDCLSSPNSIDNIRLLACSPLMQWDINKLKDAEETKEIDDLIIQFTNWGNELNELGLIGCLSNFLESKNIASLSRKGTLLGDLFQCAQLVQEAVHNQGLNARGAARWLKQQRTKLLDPTPEDRQPNSDIAEEAINVITIHRSKGLEFKVVICPYLWQSPSSPRGPLWRDDVKKQWLISINPGWGNGNQIIDSAIVEANQEAERLAYVAMTRAQDKLIVIWIAASKQENNPLKFFLFGPNSLDAKAEDLTFEKMNTWVKANNSNISIRQVDIGKVKGYWDKFDDKSILKLGPTPKRKLDKSWGRHSYSSWISSTYRLNERPLNPDAIDEGKDLEQEVVNLENRNPDVTTFYQRENLSDYNWSKQGPLQNFPRGPIAGECLHKILERINFRHPISCKDSELVIVDELRRSGIDEKHRVDVQVALERVLNIKMGKSLGNLRFKDIDNRNKINELGFDLCLSKNRQPIKTSDLEKTLHSCTKRRFGKAYSDQIKELNIYSRGFLTGSIDLVFNDQNEFSQKRWWVADWKSNWLANHPTNNLTTYCGPAHYSASRMEEEMMHHHYLLQANLYLVALHRFLKWRLPGYSPNKHLGGYVYVFLRGIPSQDEINSIPRNSNEMPGLIIEEASAQTVLELDSLIENGGE</sequence>
<dbReference type="InterPro" id="IPR014016">
    <property type="entry name" value="UvrD-like_ATP-bd"/>
</dbReference>
<dbReference type="Pfam" id="PF00580">
    <property type="entry name" value="UvrD-helicase"/>
    <property type="match status" value="1"/>
</dbReference>
<dbReference type="Pfam" id="PF13361">
    <property type="entry name" value="UvrD_C"/>
    <property type="match status" value="1"/>
</dbReference>
<evidence type="ECO:0000256" key="12">
    <source>
        <dbReference type="ARBA" id="ARBA00023235"/>
    </source>
</evidence>
<proteinExistence type="inferred from homology"/>
<comment type="catalytic activity">
    <reaction evidence="13">
        <text>Couples ATP hydrolysis with the unwinding of duplex DNA by translocating in the 3'-5' direction.</text>
        <dbReference type="EC" id="5.6.2.4"/>
    </reaction>
</comment>
<evidence type="ECO:0000256" key="13">
    <source>
        <dbReference type="ARBA" id="ARBA00034617"/>
    </source>
</evidence>
<dbReference type="PROSITE" id="PS51198">
    <property type="entry name" value="UVRD_HELICASE_ATP_BIND"/>
    <property type="match status" value="1"/>
</dbReference>
<keyword evidence="3 16" id="KW-0547">Nucleotide-binding</keyword>
<keyword evidence="12" id="KW-0413">Isomerase</keyword>
<evidence type="ECO:0000256" key="6">
    <source>
        <dbReference type="ARBA" id="ARBA00022806"/>
    </source>
</evidence>
<protein>
    <recommendedName>
        <fullName evidence="14">DNA 3'-5' helicase</fullName>
        <ecNumber evidence="14">5.6.2.4</ecNumber>
    </recommendedName>
</protein>
<keyword evidence="8 16" id="KW-0067">ATP-binding</keyword>
<evidence type="ECO:0000256" key="15">
    <source>
        <dbReference type="ARBA" id="ARBA00048988"/>
    </source>
</evidence>
<dbReference type="PROSITE" id="PS51217">
    <property type="entry name" value="UVRD_HELICASE_CTER"/>
    <property type="match status" value="1"/>
</dbReference>
<dbReference type="InterPro" id="IPR004586">
    <property type="entry name" value="RecB"/>
</dbReference>
<dbReference type="Gene3D" id="3.90.320.10">
    <property type="match status" value="1"/>
</dbReference>
<keyword evidence="9" id="KW-0460">Magnesium</keyword>
<dbReference type="GO" id="GO:0008854">
    <property type="term" value="F:exodeoxyribonuclease V activity"/>
    <property type="evidence" value="ECO:0007669"/>
    <property type="project" value="InterPro"/>
</dbReference>
<dbReference type="InterPro" id="IPR011335">
    <property type="entry name" value="Restrct_endonuc-II-like"/>
</dbReference>
<evidence type="ECO:0000313" key="19">
    <source>
        <dbReference type="EMBL" id="ABX09014.1"/>
    </source>
</evidence>
<dbReference type="GO" id="GO:0005829">
    <property type="term" value="C:cytosol"/>
    <property type="evidence" value="ECO:0007669"/>
    <property type="project" value="TreeGrafter"/>
</dbReference>
<evidence type="ECO:0000259" key="17">
    <source>
        <dbReference type="PROSITE" id="PS51198"/>
    </source>
</evidence>